<sequence length="344" mass="40032">MNYAAVNTKARAVYAKYIKQSPQLQLLGMDTPKAALAKLNELWKLDIELPSGKEAIDLYEVNKQMEHKVYEELKDFLYFFQGEERKFYSGLLERYKIRDIKRIFRTIVHGENRNLLRESLVALNPAIIPEDGDWKVERFIETLKDTDYARKLTVYTDIPDDRILFYVEMTLDKSYYENLIERAKKLSGSSSKLALSLIGNHIDLLNITYLYRGEKTYSILPQEMVNFLIDGGEKLSRQTLSILAYEDIKEFLKNVADTKFNFLFPGGREATNMDIRMERDLYKKFLNAYQTSGFDIGKILSITLLMELQIRDISTVLEGKRLGINSNIVRDLLTIPLKEGEVWQ</sequence>
<dbReference type="AlphaFoldDB" id="A0A379D9Z4"/>
<protein>
    <submittedName>
        <fullName evidence="3">V-type ATP synthase subunit C</fullName>
    </submittedName>
</protein>
<dbReference type="EMBL" id="UGTH01000001">
    <property type="protein sequence ID" value="SUB74774.1"/>
    <property type="molecule type" value="Genomic_DNA"/>
</dbReference>
<dbReference type="InterPro" id="IPR044911">
    <property type="entry name" value="V-type_ATPase_csu/dsu_dom_3"/>
</dbReference>
<dbReference type="InterPro" id="IPR050873">
    <property type="entry name" value="V-ATPase_V0D/AC39_subunit"/>
</dbReference>
<dbReference type="Pfam" id="PF01992">
    <property type="entry name" value="vATP-synt_AC39"/>
    <property type="match status" value="1"/>
</dbReference>
<proteinExistence type="predicted"/>
<keyword evidence="1" id="KW-0813">Transport</keyword>
<evidence type="ECO:0000256" key="2">
    <source>
        <dbReference type="ARBA" id="ARBA00023065"/>
    </source>
</evidence>
<dbReference type="RefSeq" id="WP_004819143.1">
    <property type="nucleotide sequence ID" value="NZ_UGTH01000001.1"/>
</dbReference>
<accession>A0A379D9Z4</accession>
<dbReference type="InterPro" id="IPR036079">
    <property type="entry name" value="ATPase_csu/dsu_sf"/>
</dbReference>
<evidence type="ECO:0000256" key="1">
    <source>
        <dbReference type="ARBA" id="ARBA00022448"/>
    </source>
</evidence>
<name>A0A379D9Z4_9FIRM</name>
<dbReference type="GO" id="GO:0046961">
    <property type="term" value="F:proton-transporting ATPase activity, rotational mechanism"/>
    <property type="evidence" value="ECO:0007669"/>
    <property type="project" value="InterPro"/>
</dbReference>
<dbReference type="PANTHER" id="PTHR38682">
    <property type="entry name" value="V-TYPE ATP SYNTHASE SUBUNIT C"/>
    <property type="match status" value="1"/>
</dbReference>
<dbReference type="Gene3D" id="1.10.132.50">
    <property type="entry name" value="ATP synthase (C/AC39) subunit, domain 3"/>
    <property type="match status" value="3"/>
</dbReference>
<gene>
    <name evidence="3" type="ORF">NCTC11088_00531</name>
</gene>
<evidence type="ECO:0000313" key="3">
    <source>
        <dbReference type="EMBL" id="SUB74774.1"/>
    </source>
</evidence>
<dbReference type="SUPFAM" id="SSF103486">
    <property type="entry name" value="V-type ATP synthase subunit C"/>
    <property type="match status" value="1"/>
</dbReference>
<dbReference type="Proteomes" id="UP000254777">
    <property type="component" value="Unassembled WGS sequence"/>
</dbReference>
<keyword evidence="2" id="KW-0406">Ion transport</keyword>
<reference evidence="3 4" key="1">
    <citation type="submission" date="2018-06" db="EMBL/GenBank/DDBJ databases">
        <authorList>
            <consortium name="Pathogen Informatics"/>
            <person name="Doyle S."/>
        </authorList>
    </citation>
    <scope>NUCLEOTIDE SEQUENCE [LARGE SCALE GENOMIC DNA]</scope>
    <source>
        <strain evidence="3 4">NCTC11088</strain>
    </source>
</reference>
<dbReference type="InterPro" id="IPR002843">
    <property type="entry name" value="ATPase_V0-cplx_csu/dsu"/>
</dbReference>
<organism evidence="3 4">
    <name type="scientific">Peptoniphilus indolicus</name>
    <dbReference type="NCBI Taxonomy" id="33030"/>
    <lineage>
        <taxon>Bacteria</taxon>
        <taxon>Bacillati</taxon>
        <taxon>Bacillota</taxon>
        <taxon>Tissierellia</taxon>
        <taxon>Tissierellales</taxon>
        <taxon>Peptoniphilaceae</taxon>
        <taxon>Peptoniphilus</taxon>
    </lineage>
</organism>
<dbReference type="PANTHER" id="PTHR38682:SF1">
    <property type="entry name" value="V-TYPE ATP SYNTHASE SUBUNIT C"/>
    <property type="match status" value="1"/>
</dbReference>
<evidence type="ECO:0000313" key="4">
    <source>
        <dbReference type="Proteomes" id="UP000254777"/>
    </source>
</evidence>